<proteinExistence type="predicted"/>
<feature type="domain" description="Helix-turn-helix" evidence="2">
    <location>
        <begin position="39"/>
        <end position="86"/>
    </location>
</feature>
<dbReference type="EMBL" id="BSDI01000001">
    <property type="protein sequence ID" value="GLH94928.1"/>
    <property type="molecule type" value="Genomic_DNA"/>
</dbReference>
<organism evidence="3 4">
    <name type="scientific">Phytohabitans aurantiacus</name>
    <dbReference type="NCBI Taxonomy" id="3016789"/>
    <lineage>
        <taxon>Bacteria</taxon>
        <taxon>Bacillati</taxon>
        <taxon>Actinomycetota</taxon>
        <taxon>Actinomycetes</taxon>
        <taxon>Micromonosporales</taxon>
        <taxon>Micromonosporaceae</taxon>
    </lineage>
</organism>
<dbReference type="InterPro" id="IPR041657">
    <property type="entry name" value="HTH_17"/>
</dbReference>
<keyword evidence="4" id="KW-1185">Reference proteome</keyword>
<feature type="compositionally biased region" description="Polar residues" evidence="1">
    <location>
        <begin position="16"/>
        <end position="25"/>
    </location>
</feature>
<evidence type="ECO:0000259" key="2">
    <source>
        <dbReference type="Pfam" id="PF12728"/>
    </source>
</evidence>
<evidence type="ECO:0000313" key="3">
    <source>
        <dbReference type="EMBL" id="GLH94928.1"/>
    </source>
</evidence>
<evidence type="ECO:0000256" key="1">
    <source>
        <dbReference type="SAM" id="MobiDB-lite"/>
    </source>
</evidence>
<reference evidence="3" key="1">
    <citation type="submission" date="2022-12" db="EMBL/GenBank/DDBJ databases">
        <title>New Phytohabitans aurantiacus sp. RD004123 nov., an actinomycete isolated from soil.</title>
        <authorList>
            <person name="Triningsih D.W."/>
            <person name="Harunari E."/>
            <person name="Igarashi Y."/>
        </authorList>
    </citation>
    <scope>NUCLEOTIDE SEQUENCE</scope>
    <source>
        <strain evidence="3">RD004123</strain>
    </source>
</reference>
<comment type="caution">
    <text evidence="3">The sequence shown here is derived from an EMBL/GenBank/DDBJ whole genome shotgun (WGS) entry which is preliminary data.</text>
</comment>
<feature type="region of interest" description="Disordered" evidence="1">
    <location>
        <begin position="12"/>
        <end position="31"/>
    </location>
</feature>
<protein>
    <recommendedName>
        <fullName evidence="2">Helix-turn-helix domain-containing protein</fullName>
    </recommendedName>
</protein>
<sequence length="103" mass="11207">MPRVALIYCGAMHGTPDTSSPARGTQDSRRQPAVPAIFVSVDDAALALSLSRREIYRLMDDGDLEGVNKGRRRLVVVESLHIYARKLRDDAAEQRLAAATSAA</sequence>
<evidence type="ECO:0000313" key="4">
    <source>
        <dbReference type="Proteomes" id="UP001144280"/>
    </source>
</evidence>
<gene>
    <name evidence="3" type="ORF">Pa4123_02000</name>
</gene>
<accession>A0ABQ5QK39</accession>
<dbReference type="Pfam" id="PF12728">
    <property type="entry name" value="HTH_17"/>
    <property type="match status" value="1"/>
</dbReference>
<dbReference type="Proteomes" id="UP001144280">
    <property type="component" value="Unassembled WGS sequence"/>
</dbReference>
<name>A0ABQ5QK39_9ACTN</name>